<accession>A0A165CKN5</accession>
<sequence length="50" mass="5359">MRGKKWNGRCVATRVDVPVGDTAPSTPDCLASNSPAVGWRLTELMSLGAW</sequence>
<protein>
    <submittedName>
        <fullName evidence="1">Uncharacterized protein</fullName>
    </submittedName>
</protein>
<dbReference type="AlphaFoldDB" id="A0A165CKN5"/>
<dbReference type="Proteomes" id="UP000077266">
    <property type="component" value="Unassembled WGS sequence"/>
</dbReference>
<gene>
    <name evidence="1" type="ORF">EXIGLDRAFT_729388</name>
</gene>
<keyword evidence="2" id="KW-1185">Reference proteome</keyword>
<organism evidence="1 2">
    <name type="scientific">Exidia glandulosa HHB12029</name>
    <dbReference type="NCBI Taxonomy" id="1314781"/>
    <lineage>
        <taxon>Eukaryota</taxon>
        <taxon>Fungi</taxon>
        <taxon>Dikarya</taxon>
        <taxon>Basidiomycota</taxon>
        <taxon>Agaricomycotina</taxon>
        <taxon>Agaricomycetes</taxon>
        <taxon>Auriculariales</taxon>
        <taxon>Exidiaceae</taxon>
        <taxon>Exidia</taxon>
    </lineage>
</organism>
<evidence type="ECO:0000313" key="1">
    <source>
        <dbReference type="EMBL" id="KZV82644.1"/>
    </source>
</evidence>
<proteinExistence type="predicted"/>
<dbReference type="EMBL" id="KV426310">
    <property type="protein sequence ID" value="KZV82644.1"/>
    <property type="molecule type" value="Genomic_DNA"/>
</dbReference>
<dbReference type="InParanoid" id="A0A165CKN5"/>
<name>A0A165CKN5_EXIGL</name>
<evidence type="ECO:0000313" key="2">
    <source>
        <dbReference type="Proteomes" id="UP000077266"/>
    </source>
</evidence>
<reference evidence="1 2" key="1">
    <citation type="journal article" date="2016" name="Mol. Biol. Evol.">
        <title>Comparative Genomics of Early-Diverging Mushroom-Forming Fungi Provides Insights into the Origins of Lignocellulose Decay Capabilities.</title>
        <authorList>
            <person name="Nagy L.G."/>
            <person name="Riley R."/>
            <person name="Tritt A."/>
            <person name="Adam C."/>
            <person name="Daum C."/>
            <person name="Floudas D."/>
            <person name="Sun H."/>
            <person name="Yadav J.S."/>
            <person name="Pangilinan J."/>
            <person name="Larsson K.H."/>
            <person name="Matsuura K."/>
            <person name="Barry K."/>
            <person name="Labutti K."/>
            <person name="Kuo R."/>
            <person name="Ohm R.A."/>
            <person name="Bhattacharya S.S."/>
            <person name="Shirouzu T."/>
            <person name="Yoshinaga Y."/>
            <person name="Martin F.M."/>
            <person name="Grigoriev I.V."/>
            <person name="Hibbett D.S."/>
        </authorList>
    </citation>
    <scope>NUCLEOTIDE SEQUENCE [LARGE SCALE GENOMIC DNA]</scope>
    <source>
        <strain evidence="1 2">HHB12029</strain>
    </source>
</reference>